<sequence length="133" mass="15657">MEERGTPLLCDVFTLGGHRGFKHDCASVLVSYRPRRIHLSFTIIIAHNMMSDLQLRSRSIYRRQRVWVGTDRIASRHFYRLYRLVNKTYIFTHWRVLQINGAAYSCTGSFPQLVAMFAVRDLLHRRAGCQRRS</sequence>
<dbReference type="EMBL" id="BGZK01000017">
    <property type="protein sequence ID" value="GBP05388.1"/>
    <property type="molecule type" value="Genomic_DNA"/>
</dbReference>
<protein>
    <submittedName>
        <fullName evidence="1">Uncharacterized protein</fullName>
    </submittedName>
</protein>
<evidence type="ECO:0000313" key="1">
    <source>
        <dbReference type="EMBL" id="GBP05388.1"/>
    </source>
</evidence>
<proteinExistence type="predicted"/>
<organism evidence="1 2">
    <name type="scientific">Eumeta variegata</name>
    <name type="common">Bagworm moth</name>
    <name type="synonym">Eumeta japonica</name>
    <dbReference type="NCBI Taxonomy" id="151549"/>
    <lineage>
        <taxon>Eukaryota</taxon>
        <taxon>Metazoa</taxon>
        <taxon>Ecdysozoa</taxon>
        <taxon>Arthropoda</taxon>
        <taxon>Hexapoda</taxon>
        <taxon>Insecta</taxon>
        <taxon>Pterygota</taxon>
        <taxon>Neoptera</taxon>
        <taxon>Endopterygota</taxon>
        <taxon>Lepidoptera</taxon>
        <taxon>Glossata</taxon>
        <taxon>Ditrysia</taxon>
        <taxon>Tineoidea</taxon>
        <taxon>Psychidae</taxon>
        <taxon>Oiketicinae</taxon>
        <taxon>Eumeta</taxon>
    </lineage>
</organism>
<accession>A0A4C1SW21</accession>
<reference evidence="1 2" key="1">
    <citation type="journal article" date="2019" name="Commun. Biol.">
        <title>The bagworm genome reveals a unique fibroin gene that provides high tensile strength.</title>
        <authorList>
            <person name="Kono N."/>
            <person name="Nakamura H."/>
            <person name="Ohtoshi R."/>
            <person name="Tomita M."/>
            <person name="Numata K."/>
            <person name="Arakawa K."/>
        </authorList>
    </citation>
    <scope>NUCLEOTIDE SEQUENCE [LARGE SCALE GENOMIC DNA]</scope>
</reference>
<gene>
    <name evidence="1" type="ORF">EVAR_76803_1</name>
</gene>
<evidence type="ECO:0000313" key="2">
    <source>
        <dbReference type="Proteomes" id="UP000299102"/>
    </source>
</evidence>
<keyword evidence="2" id="KW-1185">Reference proteome</keyword>
<dbReference type="AlphaFoldDB" id="A0A4C1SW21"/>
<dbReference type="Proteomes" id="UP000299102">
    <property type="component" value="Unassembled WGS sequence"/>
</dbReference>
<name>A0A4C1SW21_EUMVA</name>
<comment type="caution">
    <text evidence="1">The sequence shown here is derived from an EMBL/GenBank/DDBJ whole genome shotgun (WGS) entry which is preliminary data.</text>
</comment>